<comment type="subcellular location">
    <subcellularLocation>
        <location evidence="1">Nucleus</location>
    </subcellularLocation>
</comment>
<reference evidence="5" key="1">
    <citation type="submission" date="2015-07" db="EMBL/GenBank/DDBJ databases">
        <title>Transcriptome Assembly of Anthurium amnicola.</title>
        <authorList>
            <person name="Suzuki J."/>
        </authorList>
    </citation>
    <scope>NUCLEOTIDE SEQUENCE</scope>
</reference>
<dbReference type="AlphaFoldDB" id="A0A1D1YX63"/>
<evidence type="ECO:0000256" key="3">
    <source>
        <dbReference type="ARBA" id="ARBA00023242"/>
    </source>
</evidence>
<dbReference type="GO" id="GO:0031965">
    <property type="term" value="C:nuclear membrane"/>
    <property type="evidence" value="ECO:0007669"/>
    <property type="project" value="TreeGrafter"/>
</dbReference>
<evidence type="ECO:0000256" key="1">
    <source>
        <dbReference type="ARBA" id="ARBA00004123"/>
    </source>
</evidence>
<name>A0A1D1YX63_9ARAE</name>
<dbReference type="PANTHER" id="PTHR28032">
    <property type="entry name" value="FI02826P"/>
    <property type="match status" value="1"/>
</dbReference>
<dbReference type="GO" id="GO:0031144">
    <property type="term" value="P:proteasome localization"/>
    <property type="evidence" value="ECO:0007669"/>
    <property type="project" value="InterPro"/>
</dbReference>
<dbReference type="EMBL" id="GDJX01008730">
    <property type="protein sequence ID" value="JAT59206.1"/>
    <property type="molecule type" value="Transcribed_RNA"/>
</dbReference>
<dbReference type="Pfam" id="PF08559">
    <property type="entry name" value="Cut8"/>
    <property type="match status" value="1"/>
</dbReference>
<sequence>MSDNSPCFPLPSRTFHQPIFHHPNGNLHPIRTTSLDGGHHAQAMHRSIIERISIADVPKVIGKRKPGYDSDDSMSDNKSSPNSPKFMHSNDMERDYATVKRTKMSNEREFPLSKLLATLDKPQLLSLINNLIDSHPNLQSEIASNIPRPTIHSVTNVLISMEKKYQDSFPYSKWGQIKDDYSFNRVKPAIMELKGAILDYAAHFTSTEEFPTTTFSFLHLATTITQRLPDWENHLHNEIKRDLYIKLAEYWTKAIVDATSKVSEGKIYGQTVVSEWARNLAQHNRESNGIFQHSVNEFIDKLGWIAGIQVGSNSSSSLTSNHSYSFSGNNGGGHHHHSVLPV</sequence>
<evidence type="ECO:0000256" key="4">
    <source>
        <dbReference type="SAM" id="MobiDB-lite"/>
    </source>
</evidence>
<evidence type="ECO:0000313" key="5">
    <source>
        <dbReference type="EMBL" id="JAT59206.1"/>
    </source>
</evidence>
<keyword evidence="5" id="KW-0647">Proteasome</keyword>
<evidence type="ECO:0000256" key="2">
    <source>
        <dbReference type="ARBA" id="ARBA00006199"/>
    </source>
</evidence>
<dbReference type="InterPro" id="IPR038422">
    <property type="entry name" value="Cut8/Sts1_sf"/>
</dbReference>
<dbReference type="Gene3D" id="1.20.58.1590">
    <property type="entry name" value="Tethering factor for nuclear proteasome Cut8/Sts1"/>
    <property type="match status" value="1"/>
</dbReference>
<gene>
    <name evidence="5" type="primary">sts1_3</name>
    <name evidence="5" type="ORF">g.14878</name>
</gene>
<feature type="compositionally biased region" description="Low complexity" evidence="4">
    <location>
        <begin position="76"/>
        <end position="85"/>
    </location>
</feature>
<comment type="similarity">
    <text evidence="2">Belongs to the cut8/STS1 family.</text>
</comment>
<dbReference type="GO" id="GO:0000502">
    <property type="term" value="C:proteasome complex"/>
    <property type="evidence" value="ECO:0007669"/>
    <property type="project" value="UniProtKB-KW"/>
</dbReference>
<dbReference type="InterPro" id="IPR013868">
    <property type="entry name" value="Cut8/Sts1_fam"/>
</dbReference>
<keyword evidence="3" id="KW-0539">Nucleus</keyword>
<dbReference type="PANTHER" id="PTHR28032:SF1">
    <property type="entry name" value="FI02826P"/>
    <property type="match status" value="1"/>
</dbReference>
<protein>
    <submittedName>
        <fullName evidence="5">Tethering factor for nuclear proteasome sts1</fullName>
    </submittedName>
</protein>
<dbReference type="GO" id="GO:0070628">
    <property type="term" value="F:proteasome binding"/>
    <property type="evidence" value="ECO:0007669"/>
    <property type="project" value="TreeGrafter"/>
</dbReference>
<organism evidence="5">
    <name type="scientific">Anthurium amnicola</name>
    <dbReference type="NCBI Taxonomy" id="1678845"/>
    <lineage>
        <taxon>Eukaryota</taxon>
        <taxon>Viridiplantae</taxon>
        <taxon>Streptophyta</taxon>
        <taxon>Embryophyta</taxon>
        <taxon>Tracheophyta</taxon>
        <taxon>Spermatophyta</taxon>
        <taxon>Magnoliopsida</taxon>
        <taxon>Liliopsida</taxon>
        <taxon>Araceae</taxon>
        <taxon>Pothoideae</taxon>
        <taxon>Potheae</taxon>
        <taxon>Anthurium</taxon>
    </lineage>
</organism>
<dbReference type="GO" id="GO:0071630">
    <property type="term" value="P:nuclear protein quality control by the ubiquitin-proteasome system"/>
    <property type="evidence" value="ECO:0007669"/>
    <property type="project" value="InterPro"/>
</dbReference>
<feature type="region of interest" description="Disordered" evidence="4">
    <location>
        <begin position="60"/>
        <end position="90"/>
    </location>
</feature>
<accession>A0A1D1YX63</accession>
<proteinExistence type="inferred from homology"/>